<evidence type="ECO:0000256" key="7">
    <source>
        <dbReference type="ARBA" id="ARBA00022824"/>
    </source>
</evidence>
<comment type="subcellular location">
    <subcellularLocation>
        <location evidence="2 12">Endoplasmic reticulum membrane</location>
    </subcellularLocation>
</comment>
<dbReference type="InterPro" id="IPR027054">
    <property type="entry name" value="ALG2"/>
</dbReference>
<evidence type="ECO:0000256" key="9">
    <source>
        <dbReference type="ARBA" id="ARBA00023136"/>
    </source>
</evidence>
<dbReference type="EC" id="2.4.1.257" evidence="12"/>
<comment type="function">
    <text evidence="1 12">Mannosylates Man(2)GlcNAc(2)-dolichol diphosphate and Man(1)GlcNAc(2)-dolichol diphosphate to form Man(3)GlcNAc(2)-dolichol diphosphate.</text>
</comment>
<evidence type="ECO:0000256" key="2">
    <source>
        <dbReference type="ARBA" id="ARBA00004586"/>
    </source>
</evidence>
<comment type="pathway">
    <text evidence="3 12">Protein modification; protein glycosylation.</text>
</comment>
<keyword evidence="5 12" id="KW-0808">Transferase</keyword>
<dbReference type="Gene3D" id="3.40.50.2000">
    <property type="entry name" value="Glycogen Phosphorylase B"/>
    <property type="match status" value="2"/>
</dbReference>
<dbReference type="EC" id="2.4.1.132" evidence="12"/>
<dbReference type="PANTHER" id="PTHR45918">
    <property type="entry name" value="ALPHA-1,3/1,6-MANNOSYLTRANSFERASE ALG2"/>
    <property type="match status" value="1"/>
</dbReference>
<evidence type="ECO:0000313" key="15">
    <source>
        <dbReference type="EMBL" id="KAJ1643999.1"/>
    </source>
</evidence>
<dbReference type="Pfam" id="PF00534">
    <property type="entry name" value="Glycos_transf_1"/>
    <property type="match status" value="2"/>
</dbReference>
<evidence type="ECO:0000256" key="10">
    <source>
        <dbReference type="ARBA" id="ARBA00045103"/>
    </source>
</evidence>
<evidence type="ECO:0000313" key="16">
    <source>
        <dbReference type="Proteomes" id="UP001145021"/>
    </source>
</evidence>
<dbReference type="GO" id="GO:0005789">
    <property type="term" value="C:endoplasmic reticulum membrane"/>
    <property type="evidence" value="ECO:0007669"/>
    <property type="project" value="UniProtKB-SubCell"/>
</dbReference>
<keyword evidence="9 12" id="KW-0472">Membrane</keyword>
<evidence type="ECO:0000256" key="6">
    <source>
        <dbReference type="ARBA" id="ARBA00022692"/>
    </source>
</evidence>
<dbReference type="AlphaFoldDB" id="A0A9W7XIN2"/>
<dbReference type="InterPro" id="IPR028098">
    <property type="entry name" value="Glyco_trans_4-like_N"/>
</dbReference>
<feature type="domain" description="Glycosyltransferase subfamily 4-like N-terminal" evidence="14">
    <location>
        <begin position="15"/>
        <end position="179"/>
    </location>
</feature>
<protein>
    <recommendedName>
        <fullName evidence="12">Alpha-1,3/1,6-mannosyltransferase ALG2</fullName>
        <ecNumber evidence="12">2.4.1.132</ecNumber>
        <ecNumber evidence="12">2.4.1.257</ecNumber>
    </recommendedName>
    <alternativeName>
        <fullName evidence="12">GDP-Man:Man(1)GlcNAc(2)-PP-Dol alpha-1,3-mannosyltransferase</fullName>
    </alternativeName>
</protein>
<accession>A0A9W7XIN2</accession>
<dbReference type="GO" id="GO:0102704">
    <property type="term" value="F:GDP-Man:Man(2)GlcNAc(2)-PP-Dol alpha-1,6-mannosyltransferase activity"/>
    <property type="evidence" value="ECO:0007669"/>
    <property type="project" value="UniProtKB-UniRule"/>
</dbReference>
<organism evidence="15 16">
    <name type="scientific">Coemansia asiatica</name>
    <dbReference type="NCBI Taxonomy" id="1052880"/>
    <lineage>
        <taxon>Eukaryota</taxon>
        <taxon>Fungi</taxon>
        <taxon>Fungi incertae sedis</taxon>
        <taxon>Zoopagomycota</taxon>
        <taxon>Kickxellomycotina</taxon>
        <taxon>Kickxellomycetes</taxon>
        <taxon>Kickxellales</taxon>
        <taxon>Kickxellaceae</taxon>
        <taxon>Coemansia</taxon>
    </lineage>
</organism>
<comment type="caution">
    <text evidence="15">The sequence shown here is derived from an EMBL/GenBank/DDBJ whole genome shotgun (WGS) entry which is preliminary data.</text>
</comment>
<comment type="similarity">
    <text evidence="12">Belongs to the glycosyltransferase group 1 family.</text>
</comment>
<evidence type="ECO:0000256" key="5">
    <source>
        <dbReference type="ARBA" id="ARBA00022679"/>
    </source>
</evidence>
<evidence type="ECO:0000259" key="14">
    <source>
        <dbReference type="Pfam" id="PF13439"/>
    </source>
</evidence>
<reference evidence="15" key="1">
    <citation type="submission" date="2022-07" db="EMBL/GenBank/DDBJ databases">
        <title>Phylogenomic reconstructions and comparative analyses of Kickxellomycotina fungi.</title>
        <authorList>
            <person name="Reynolds N.K."/>
            <person name="Stajich J.E."/>
            <person name="Barry K."/>
            <person name="Grigoriev I.V."/>
            <person name="Crous P."/>
            <person name="Smith M.E."/>
        </authorList>
    </citation>
    <scope>NUCLEOTIDE SEQUENCE</scope>
    <source>
        <strain evidence="15">NBRC 105413</strain>
    </source>
</reference>
<dbReference type="EMBL" id="JANBOH010000201">
    <property type="protein sequence ID" value="KAJ1643999.1"/>
    <property type="molecule type" value="Genomic_DNA"/>
</dbReference>
<proteinExistence type="inferred from homology"/>
<gene>
    <name evidence="15" type="primary">ALG2</name>
    <name evidence="15" type="ORF">LPJ64_004287</name>
</gene>
<feature type="transmembrane region" description="Helical" evidence="12">
    <location>
        <begin position="451"/>
        <end position="472"/>
    </location>
</feature>
<evidence type="ECO:0000259" key="13">
    <source>
        <dbReference type="Pfam" id="PF00534"/>
    </source>
</evidence>
<keyword evidence="16" id="KW-1185">Reference proteome</keyword>
<evidence type="ECO:0000256" key="3">
    <source>
        <dbReference type="ARBA" id="ARBA00004922"/>
    </source>
</evidence>
<name>A0A9W7XIN2_9FUNG</name>
<keyword evidence="8 12" id="KW-1133">Transmembrane helix</keyword>
<dbReference type="InterPro" id="IPR001296">
    <property type="entry name" value="Glyco_trans_1"/>
</dbReference>
<dbReference type="Pfam" id="PF13439">
    <property type="entry name" value="Glyco_transf_4"/>
    <property type="match status" value="1"/>
</dbReference>
<dbReference type="PANTHER" id="PTHR45918:SF1">
    <property type="entry name" value="ALPHA-1,3_1,6-MANNOSYLTRANSFERASE ALG2"/>
    <property type="match status" value="1"/>
</dbReference>
<sequence length="475" mass="52604">MRRLTIGFVHPNLGIGGAERLVVDAAVSLQKRGHKVVIYTMHHDINHCFEETRDGTLDVRTGGGWLLPKSIFGKMHILCTTLRSLALARQVSNDSERYDVVFVDQLSASIPLLRFSRARIFFYCHFPDYLQASHDGLWRRLYRMPFDLLEQATTGEADEIVVNSRFTQEVFRQAFPLISRVPRVLLPALNLQQYDVPVDTEDAALFGLRTQKRTIVSINRFERRKDVSLAIEAAARCMQQKRTDVCLIVAGGWDHEEQENIDCLRELAAQAERLGLRTQTIAPAGMRADARALLPSNVVSAPLLFADNSSSSSSDTEDLANIDVVFVPSFSANQRAHILTNACCVVYTPSNEHLGIVPLEAMYMRVPVIAVDSGGPRETVLHGKTGFLCEPSAEAFANAIDAMLDMAKDRRDAMGEAGRARVAAAHGLDTFGEQLERLLAGTLEREPNAPMVLGVLLTLFIICASGFIFLLANLI</sequence>
<comment type="catalytic activity">
    <reaction evidence="11 12">
        <text>an alpha-D-Man-(1-&gt;3)-beta-D-Man-(1-&gt;4)-beta-D-GlcNAc-(1-&gt;4)-alpha-D-GlcNAc-diphospho-di-trans,poly-cis-dolichol + GDP-alpha-D-mannose = an alpha-D-Man-(1-&gt;3)-[alpha-D-Man-(1-&gt;6)]-beta-D-Man-(1-&gt;4)-beta-D-GlcNAc-(1-&gt;4)-alpha-D-GlcNAc-diphospho-di-trans,poly-cis-dolichol + GDP + H(+)</text>
        <dbReference type="Rhea" id="RHEA:29519"/>
        <dbReference type="Rhea" id="RHEA-COMP:19513"/>
        <dbReference type="Rhea" id="RHEA-COMP:19515"/>
        <dbReference type="ChEBI" id="CHEBI:15378"/>
        <dbReference type="ChEBI" id="CHEBI:57527"/>
        <dbReference type="ChEBI" id="CHEBI:58189"/>
        <dbReference type="ChEBI" id="CHEBI:132510"/>
        <dbReference type="ChEBI" id="CHEBI:132511"/>
        <dbReference type="EC" id="2.4.1.257"/>
    </reaction>
    <physiologicalReaction direction="left-to-right" evidence="11 12">
        <dbReference type="Rhea" id="RHEA:29520"/>
    </physiologicalReaction>
</comment>
<dbReference type="SUPFAM" id="SSF53756">
    <property type="entry name" value="UDP-Glycosyltransferase/glycogen phosphorylase"/>
    <property type="match status" value="1"/>
</dbReference>
<comment type="catalytic activity">
    <reaction evidence="10 12">
        <text>a beta-D-Man-(1-&gt;4)-beta-D-GlcNAc-(1-&gt;4)-alpha-D-GlcNAc-diphospho-di-trans,poly-cis-dolichol + GDP-alpha-D-mannose = an alpha-D-Man-(1-&gt;3)-beta-D-Man-(1-&gt;4)-beta-D-GlcNAc-(1-&gt;4)-alpha-D-GlcNAc-diphospho-di-trans,poly-cis-dolichol + GDP + H(+)</text>
        <dbReference type="Rhea" id="RHEA:29515"/>
        <dbReference type="Rhea" id="RHEA-COMP:19511"/>
        <dbReference type="Rhea" id="RHEA-COMP:19513"/>
        <dbReference type="ChEBI" id="CHEBI:15378"/>
        <dbReference type="ChEBI" id="CHEBI:57527"/>
        <dbReference type="ChEBI" id="CHEBI:58189"/>
        <dbReference type="ChEBI" id="CHEBI:58472"/>
        <dbReference type="ChEBI" id="CHEBI:132510"/>
        <dbReference type="EC" id="2.4.1.132"/>
    </reaction>
    <physiologicalReaction direction="left-to-right" evidence="10 12">
        <dbReference type="Rhea" id="RHEA:29516"/>
    </physiologicalReaction>
</comment>
<keyword evidence="4 12" id="KW-0328">Glycosyltransferase</keyword>
<evidence type="ECO:0000256" key="11">
    <source>
        <dbReference type="ARBA" id="ARBA00045104"/>
    </source>
</evidence>
<dbReference type="GO" id="GO:0004378">
    <property type="term" value="F:GDP-Man:Man(1)GlcNAc(2)-PP-Dol alpha-1,3-mannosyltransferase activity"/>
    <property type="evidence" value="ECO:0007669"/>
    <property type="project" value="UniProtKB-UniRule"/>
</dbReference>
<feature type="domain" description="Glycosyl transferase family 1" evidence="13">
    <location>
        <begin position="318"/>
        <end position="420"/>
    </location>
</feature>
<evidence type="ECO:0000256" key="8">
    <source>
        <dbReference type="ARBA" id="ARBA00022989"/>
    </source>
</evidence>
<dbReference type="Proteomes" id="UP001145021">
    <property type="component" value="Unassembled WGS sequence"/>
</dbReference>
<evidence type="ECO:0000256" key="4">
    <source>
        <dbReference type="ARBA" id="ARBA00022676"/>
    </source>
</evidence>
<keyword evidence="6 12" id="KW-0812">Transmembrane</keyword>
<evidence type="ECO:0000256" key="12">
    <source>
        <dbReference type="RuleBase" id="RU367136"/>
    </source>
</evidence>
<evidence type="ECO:0000256" key="1">
    <source>
        <dbReference type="ARBA" id="ARBA00003142"/>
    </source>
</evidence>
<keyword evidence="7 12" id="KW-0256">Endoplasmic reticulum</keyword>
<feature type="domain" description="Glycosyl transferase family 1" evidence="13">
    <location>
        <begin position="207"/>
        <end position="268"/>
    </location>
</feature>